<feature type="transmembrane region" description="Helical" evidence="1">
    <location>
        <begin position="38"/>
        <end position="58"/>
    </location>
</feature>
<reference evidence="2" key="1">
    <citation type="submission" date="2016-08" db="EMBL/GenBank/DDBJ databases">
        <title>Complete Genome Seqeunce of Paenibacillus sp. BIHB 4019 from tea rhizoplane.</title>
        <authorList>
            <person name="Thakur R."/>
            <person name="Swarnkar M.K."/>
            <person name="Gulati A."/>
        </authorList>
    </citation>
    <scope>NUCLEOTIDE SEQUENCE [LARGE SCALE GENOMIC DNA]</scope>
    <source>
        <strain evidence="2">BIHB4019</strain>
    </source>
</reference>
<feature type="transmembrane region" description="Helical" evidence="1">
    <location>
        <begin position="6"/>
        <end position="26"/>
    </location>
</feature>
<gene>
    <name evidence="2" type="ORF">BBD42_07830</name>
</gene>
<keyword evidence="1" id="KW-1133">Transmembrane helix</keyword>
<name>A0A1B2DF87_9BACL</name>
<protein>
    <submittedName>
        <fullName evidence="2">Uncharacterized protein</fullName>
    </submittedName>
</protein>
<dbReference type="AlphaFoldDB" id="A0A1B2DF87"/>
<keyword evidence="1" id="KW-0472">Membrane</keyword>
<feature type="transmembrane region" description="Helical" evidence="1">
    <location>
        <begin position="70"/>
        <end position="91"/>
    </location>
</feature>
<proteinExistence type="predicted"/>
<dbReference type="EMBL" id="CP016808">
    <property type="protein sequence ID" value="ANY66378.1"/>
    <property type="molecule type" value="Genomic_DNA"/>
</dbReference>
<dbReference type="RefSeq" id="WP_099517720.1">
    <property type="nucleotide sequence ID" value="NZ_CP016808.1"/>
</dbReference>
<keyword evidence="1" id="KW-0812">Transmembrane</keyword>
<accession>A0A1B2DF87</accession>
<organism evidence="2">
    <name type="scientific">Paenibacillus sp. BIHB 4019</name>
    <dbReference type="NCBI Taxonomy" id="1870819"/>
    <lineage>
        <taxon>Bacteria</taxon>
        <taxon>Bacillati</taxon>
        <taxon>Bacillota</taxon>
        <taxon>Bacilli</taxon>
        <taxon>Bacillales</taxon>
        <taxon>Paenibacillaceae</taxon>
        <taxon>Paenibacillus</taxon>
    </lineage>
</organism>
<evidence type="ECO:0000256" key="1">
    <source>
        <dbReference type="SAM" id="Phobius"/>
    </source>
</evidence>
<sequence length="93" mass="10301">MSTAHSKLTLIAALAACMALLTVYFLMTKQQLFGSQWLIGFASSLAGSILSFCGPFQARKQSLWHAAVAWVNFLLFGWYIFMFSPLAVLFFGP</sequence>
<evidence type="ECO:0000313" key="2">
    <source>
        <dbReference type="EMBL" id="ANY66378.1"/>
    </source>
</evidence>